<dbReference type="SFLD" id="SFLDG01180">
    <property type="entry name" value="SUF1"/>
    <property type="match status" value="1"/>
</dbReference>
<evidence type="ECO:0000256" key="1">
    <source>
        <dbReference type="ARBA" id="ARBA00006475"/>
    </source>
</evidence>
<dbReference type="InterPro" id="IPR012336">
    <property type="entry name" value="Thioredoxin-like_fold"/>
</dbReference>
<name>A0ABR0K0M6_9EURO</name>
<organism evidence="3 4">
    <name type="scientific">Lithohypha guttulata</name>
    <dbReference type="NCBI Taxonomy" id="1690604"/>
    <lineage>
        <taxon>Eukaryota</taxon>
        <taxon>Fungi</taxon>
        <taxon>Dikarya</taxon>
        <taxon>Ascomycota</taxon>
        <taxon>Pezizomycotina</taxon>
        <taxon>Eurotiomycetes</taxon>
        <taxon>Chaetothyriomycetidae</taxon>
        <taxon>Chaetothyriales</taxon>
        <taxon>Trichomeriaceae</taxon>
        <taxon>Lithohypha</taxon>
    </lineage>
</organism>
<proteinExistence type="inferred from homology"/>
<dbReference type="EMBL" id="JAVRRG010000159">
    <property type="protein sequence ID" value="KAK5080044.1"/>
    <property type="molecule type" value="Genomic_DNA"/>
</dbReference>
<dbReference type="Pfam" id="PF17172">
    <property type="entry name" value="GST_N_4"/>
    <property type="match status" value="1"/>
</dbReference>
<feature type="domain" description="Thioredoxin-like fold" evidence="2">
    <location>
        <begin position="27"/>
        <end position="128"/>
    </location>
</feature>
<evidence type="ECO:0000313" key="4">
    <source>
        <dbReference type="Proteomes" id="UP001345013"/>
    </source>
</evidence>
<gene>
    <name evidence="3" type="ORF">LTR24_008704</name>
</gene>
<dbReference type="SFLD" id="SFLDG01200">
    <property type="entry name" value="SUF1.1"/>
    <property type="match status" value="1"/>
</dbReference>
<comment type="similarity">
    <text evidence="1">Belongs to the FAX family.</text>
</comment>
<reference evidence="3 4" key="1">
    <citation type="submission" date="2023-08" db="EMBL/GenBank/DDBJ databases">
        <title>Black Yeasts Isolated from many extreme environments.</title>
        <authorList>
            <person name="Coleine C."/>
            <person name="Stajich J.E."/>
            <person name="Selbmann L."/>
        </authorList>
    </citation>
    <scope>NUCLEOTIDE SEQUENCE [LARGE SCALE GENOMIC DNA]</scope>
    <source>
        <strain evidence="3 4">CCFEE 5885</strain>
    </source>
</reference>
<dbReference type="InterPro" id="IPR050931">
    <property type="entry name" value="Mito_Protein_Transport_Metaxin"/>
</dbReference>
<keyword evidence="4" id="KW-1185">Reference proteome</keyword>
<dbReference type="SFLD" id="SFLDS00019">
    <property type="entry name" value="Glutathione_Transferase_(cytos"/>
    <property type="match status" value="1"/>
</dbReference>
<dbReference type="InterPro" id="IPR040079">
    <property type="entry name" value="Glutathione_S-Trfase"/>
</dbReference>
<accession>A0ABR0K0M6</accession>
<evidence type="ECO:0000313" key="3">
    <source>
        <dbReference type="EMBL" id="KAK5080044.1"/>
    </source>
</evidence>
<dbReference type="PANTHER" id="PTHR12289">
    <property type="entry name" value="METAXIN RELATED"/>
    <property type="match status" value="1"/>
</dbReference>
<dbReference type="Proteomes" id="UP001345013">
    <property type="component" value="Unassembled WGS sequence"/>
</dbReference>
<evidence type="ECO:0000259" key="2">
    <source>
        <dbReference type="Pfam" id="PF17172"/>
    </source>
</evidence>
<comment type="caution">
    <text evidence="3">The sequence shown here is derived from an EMBL/GenBank/DDBJ whole genome shotgun (WGS) entry which is preliminary data.</text>
</comment>
<sequence>MATSSDAPDKLVLYRGFPASNKYTWSPFVSKLEFRLRQSRIPYTLREGSTQKGPSGKIPYVNIAPLTSGDTQDLVGDSSVIINTLVQKGLAEDLNAHLAPEQKATDMSIRALCEDKLYFLGMAERWVDNFYIQRDHILESKPWALRFVIGNLIYNKNVSTLHGQGSGRFTKEQQRKMREEIWTILEGLLAQRRRESGNRRGPFWMLGGEKPTEADAVVFAFANSVLVCDSCPASQTFVRGCGSVMEYASRIHDEYFADYQKWKG</sequence>
<dbReference type="PANTHER" id="PTHR12289:SF41">
    <property type="entry name" value="FAILED AXON CONNECTIONS-RELATED"/>
    <property type="match status" value="1"/>
</dbReference>
<protein>
    <recommendedName>
        <fullName evidence="2">Thioredoxin-like fold domain-containing protein</fullName>
    </recommendedName>
</protein>
<dbReference type="InterPro" id="IPR026928">
    <property type="entry name" value="FAX/IsoI-like"/>
</dbReference>